<evidence type="ECO:0000313" key="4">
    <source>
        <dbReference type="Proteomes" id="UP000019373"/>
    </source>
</evidence>
<feature type="domain" description="Clr5" evidence="1">
    <location>
        <begin position="8"/>
        <end position="54"/>
    </location>
</feature>
<dbReference type="eggNOG" id="ENOG502QUY7">
    <property type="taxonomic scope" value="Eukaryota"/>
</dbReference>
<reference evidence="4" key="1">
    <citation type="journal article" date="2014" name="BMC Genomics">
        <title>Genome characteristics reveal the impact of lichenization on lichen-forming fungus Endocarpon pusillum Hedwig (Verrucariales, Ascomycota).</title>
        <authorList>
            <person name="Wang Y.-Y."/>
            <person name="Liu B."/>
            <person name="Zhang X.-Y."/>
            <person name="Zhou Q.-M."/>
            <person name="Zhang T."/>
            <person name="Li H."/>
            <person name="Yu Y.-F."/>
            <person name="Zhang X.-L."/>
            <person name="Hao X.-Y."/>
            <person name="Wang M."/>
            <person name="Wang L."/>
            <person name="Wei J.-C."/>
        </authorList>
    </citation>
    <scope>NUCLEOTIDE SEQUENCE [LARGE SCALE GENOMIC DNA]</scope>
    <source>
        <strain evidence="4">Z07020 / HMAS-L-300199</strain>
    </source>
</reference>
<dbReference type="Proteomes" id="UP000019373">
    <property type="component" value="Unassembled WGS sequence"/>
</dbReference>
<dbReference type="Pfam" id="PF24764">
    <property type="entry name" value="rva_4"/>
    <property type="match status" value="1"/>
</dbReference>
<feature type="domain" description="Integrase core" evidence="2">
    <location>
        <begin position="188"/>
        <end position="368"/>
    </location>
</feature>
<dbReference type="GeneID" id="19240292"/>
<name>U1GPM2_ENDPU</name>
<protein>
    <submittedName>
        <fullName evidence="3">Uncharacterized protein</fullName>
    </submittedName>
</protein>
<dbReference type="InterPro" id="IPR012337">
    <property type="entry name" value="RNaseH-like_sf"/>
</dbReference>
<dbReference type="OMA" id="VIWLHAY"/>
<sequence length="422" mass="49384">MPRVIVNLDSYKEEILHLLSNQKSFADIRRYLHTTYELTVGNNTLKRRLKAWNIVVRTSTVDNSDLRNRISTLFFCGLTDPQILRTLELEEYSIGLSGLVRIRRDIGLKRRLRTEEEREESAELALEKLTDELQKGVIEGYGRGLLYAHFQQLEVHIARDRLFTIYRTLVPDAIERRTRDMQRHRGEYIVPGPNHVWSLDGYLKLAPYGVEVYAAIDAYSRYIIWIYVGISARTAVSVLRQYLDTVELLGQHPYFVRSDHGGETVLLASAHHQLQRATESDLQFQDCYLYGTSTTNQRIESWWNQLTKGLLFRWRNYFGVLQNEGLFKSNVLADQIALLAVYIPLLRTEMQSFVRTWNTHRIRKQPNRPNAVAGKPYVLYHHPPEDIKNYGIRVHAQTLETLQKDVQDWGELFYLPYEEILN</sequence>
<dbReference type="OrthoDB" id="5392716at2759"/>
<dbReference type="Pfam" id="PF14420">
    <property type="entry name" value="Clr5"/>
    <property type="match status" value="1"/>
</dbReference>
<gene>
    <name evidence="3" type="ORF">EPUS_05339</name>
</gene>
<dbReference type="AlphaFoldDB" id="U1GPM2"/>
<dbReference type="InterPro" id="IPR025676">
    <property type="entry name" value="Clr5_dom"/>
</dbReference>
<dbReference type="HOGENOM" id="CLU_038374_6_0_1"/>
<dbReference type="RefSeq" id="XP_007800386.1">
    <property type="nucleotide sequence ID" value="XM_007802195.1"/>
</dbReference>
<dbReference type="EMBL" id="KE720913">
    <property type="protein sequence ID" value="ERF73916.1"/>
    <property type="molecule type" value="Genomic_DNA"/>
</dbReference>
<dbReference type="PANTHER" id="PTHR46791">
    <property type="entry name" value="EXPRESSED PROTEIN"/>
    <property type="match status" value="1"/>
</dbReference>
<dbReference type="InterPro" id="IPR058913">
    <property type="entry name" value="Integrase_dom_put"/>
</dbReference>
<keyword evidence="4" id="KW-1185">Reference proteome</keyword>
<dbReference type="PANTHER" id="PTHR46791:SF5">
    <property type="entry name" value="CLR5 DOMAIN-CONTAINING PROTEIN-RELATED"/>
    <property type="match status" value="1"/>
</dbReference>
<proteinExistence type="predicted"/>
<evidence type="ECO:0000259" key="2">
    <source>
        <dbReference type="Pfam" id="PF24764"/>
    </source>
</evidence>
<evidence type="ECO:0000259" key="1">
    <source>
        <dbReference type="Pfam" id="PF14420"/>
    </source>
</evidence>
<evidence type="ECO:0000313" key="3">
    <source>
        <dbReference type="EMBL" id="ERF73916.1"/>
    </source>
</evidence>
<organism evidence="3 4">
    <name type="scientific">Endocarpon pusillum (strain Z07020 / HMAS-L-300199)</name>
    <name type="common">Lichen-forming fungus</name>
    <dbReference type="NCBI Taxonomy" id="1263415"/>
    <lineage>
        <taxon>Eukaryota</taxon>
        <taxon>Fungi</taxon>
        <taxon>Dikarya</taxon>
        <taxon>Ascomycota</taxon>
        <taxon>Pezizomycotina</taxon>
        <taxon>Eurotiomycetes</taxon>
        <taxon>Chaetothyriomycetidae</taxon>
        <taxon>Verrucariales</taxon>
        <taxon>Verrucariaceae</taxon>
        <taxon>Endocarpon</taxon>
    </lineage>
</organism>
<accession>U1GPM2</accession>
<dbReference type="SUPFAM" id="SSF53098">
    <property type="entry name" value="Ribonuclease H-like"/>
    <property type="match status" value="1"/>
</dbReference>